<gene>
    <name evidence="3" type="ORF">PPSIR1_37354</name>
</gene>
<dbReference type="OrthoDB" id="127805at2"/>
<dbReference type="InterPro" id="IPR014973">
    <property type="entry name" value="DUF1835"/>
</dbReference>
<proteinExistence type="predicted"/>
<keyword evidence="4" id="KW-1185">Reference proteome</keyword>
<reference evidence="3 4" key="1">
    <citation type="submission" date="2007-06" db="EMBL/GenBank/DDBJ databases">
        <authorList>
            <person name="Shimkets L."/>
            <person name="Ferriera S."/>
            <person name="Johnson J."/>
            <person name="Kravitz S."/>
            <person name="Beeson K."/>
            <person name="Sutton G."/>
            <person name="Rogers Y.-H."/>
            <person name="Friedman R."/>
            <person name="Frazier M."/>
            <person name="Venter J.C."/>
        </authorList>
    </citation>
    <scope>NUCLEOTIDE SEQUENCE [LARGE SCALE GENOMIC DNA]</scope>
    <source>
        <strain evidence="3 4">SIR-1</strain>
    </source>
</reference>
<evidence type="ECO:0000313" key="3">
    <source>
        <dbReference type="EMBL" id="EDM80682.1"/>
    </source>
</evidence>
<name>A6G0N6_9BACT</name>
<dbReference type="eggNOG" id="ENOG502Z84S">
    <property type="taxonomic scope" value="Bacteria"/>
</dbReference>
<dbReference type="STRING" id="391625.PPSIR1_37354"/>
<evidence type="ECO:0000259" key="2">
    <source>
        <dbReference type="Pfam" id="PF08874"/>
    </source>
</evidence>
<sequence>MSRTLHVRCGSDIRDSLRQAGLVGAGEAGGDFLEWSDPVCQGPVPAASEAEYLETRRAWLSAAWDIPRAELDAKLGPCSALAARAADYGELCLWFEHDLYDQSMLVQLLAAFAGLEGEAGAAARAKLRLVSIDAHPSVRRFIGMGQLRPEAFAPLYAQRRALSEGPGGPFALAAEVWVAYREASPARLRGALERGELDHPELPFLAAAMARHLDEGPRAERGGLGLLQHLSLRAIDEACAQQGAAFAAQIFGRLMGELDPAPWVGDLMYWAYLRELAAPVGGAPERALITMLGDFPSEQLELTARGEAVLRGEATWLEAGERPPAHGPSAWRGGAPWDALA</sequence>
<evidence type="ECO:0000256" key="1">
    <source>
        <dbReference type="SAM" id="MobiDB-lite"/>
    </source>
</evidence>
<dbReference type="Pfam" id="PF08874">
    <property type="entry name" value="DUF1835"/>
    <property type="match status" value="1"/>
</dbReference>
<feature type="domain" description="DUF1835" evidence="2">
    <location>
        <begin position="5"/>
        <end position="114"/>
    </location>
</feature>
<comment type="caution">
    <text evidence="3">The sequence shown here is derived from an EMBL/GenBank/DDBJ whole genome shotgun (WGS) entry which is preliminary data.</text>
</comment>
<evidence type="ECO:0000313" key="4">
    <source>
        <dbReference type="Proteomes" id="UP000005801"/>
    </source>
</evidence>
<dbReference type="Proteomes" id="UP000005801">
    <property type="component" value="Unassembled WGS sequence"/>
</dbReference>
<organism evidence="3 4">
    <name type="scientific">Plesiocystis pacifica SIR-1</name>
    <dbReference type="NCBI Taxonomy" id="391625"/>
    <lineage>
        <taxon>Bacteria</taxon>
        <taxon>Pseudomonadati</taxon>
        <taxon>Myxococcota</taxon>
        <taxon>Polyangia</taxon>
        <taxon>Nannocystales</taxon>
        <taxon>Nannocystaceae</taxon>
        <taxon>Plesiocystis</taxon>
    </lineage>
</organism>
<dbReference type="EMBL" id="ABCS01000009">
    <property type="protein sequence ID" value="EDM80682.1"/>
    <property type="molecule type" value="Genomic_DNA"/>
</dbReference>
<dbReference type="RefSeq" id="WP_006970285.1">
    <property type="nucleotide sequence ID" value="NZ_ABCS01000009.1"/>
</dbReference>
<accession>A6G0N6</accession>
<protein>
    <recommendedName>
        <fullName evidence="2">DUF1835 domain-containing protein</fullName>
    </recommendedName>
</protein>
<feature type="region of interest" description="Disordered" evidence="1">
    <location>
        <begin position="319"/>
        <end position="341"/>
    </location>
</feature>
<dbReference type="AlphaFoldDB" id="A6G0N6"/>